<dbReference type="EMBL" id="MSPT01000006">
    <property type="protein sequence ID" value="ONK28143.1"/>
    <property type="molecule type" value="Genomic_DNA"/>
</dbReference>
<keyword evidence="1" id="KW-0472">Membrane</keyword>
<organism evidence="2 4">
    <name type="scientific">Streptococcus azizii</name>
    <dbReference type="NCBI Taxonomy" id="1579424"/>
    <lineage>
        <taxon>Bacteria</taxon>
        <taxon>Bacillati</taxon>
        <taxon>Bacillota</taxon>
        <taxon>Bacilli</taxon>
        <taxon>Lactobacillales</taxon>
        <taxon>Streptococcaceae</taxon>
        <taxon>Streptococcus</taxon>
    </lineage>
</organism>
<dbReference type="GO" id="GO:0016020">
    <property type="term" value="C:membrane"/>
    <property type="evidence" value="ECO:0007669"/>
    <property type="project" value="InterPro"/>
</dbReference>
<keyword evidence="1" id="KW-0812">Transmembrane</keyword>
<evidence type="ECO:0000313" key="3">
    <source>
        <dbReference type="EMBL" id="ONK30980.1"/>
    </source>
</evidence>
<dbReference type="Pfam" id="PF05975">
    <property type="entry name" value="EcsB"/>
    <property type="match status" value="2"/>
</dbReference>
<name>A0AB36JS57_9STRE</name>
<feature type="transmembrane region" description="Helical" evidence="1">
    <location>
        <begin position="105"/>
        <end position="124"/>
    </location>
</feature>
<dbReference type="RefSeq" id="WP_076995086.1">
    <property type="nucleotide sequence ID" value="NZ_MSPR01000001.1"/>
</dbReference>
<feature type="transmembrane region" description="Helical" evidence="1">
    <location>
        <begin position="322"/>
        <end position="341"/>
    </location>
</feature>
<keyword evidence="1" id="KW-1133">Transmembrane helix</keyword>
<dbReference type="Proteomes" id="UP000188946">
    <property type="component" value="Unassembled WGS sequence"/>
</dbReference>
<sequence length="348" mass="40877">MKELFYERRLGFIQRCLKYLRYVLNDHFVLVLMVLLGFLSLQYRSLLEHFPANPWLVYLLLAVVTILLFLAGRPATYLESADCVFLLPKESDVLTIIQQSRMRAWFLWGMLQFLGQLLLLPLYLKLGLSLPLFWLYVLTLTVGKYGWLVFQTGFLMQSGNVDWERAVQYETRRQQGILQFYSLFTHVKGINSDVKRRRYLDPLLALVKKRQARVWDYLFLRSFLRSGDVFWISLRLEILSVASFLLVQESWLATGLASLFDYLLFFQLLPLYHAYDYHYLTRLYPVAQQEKVASFKRIVQLILYLAFIPQLLLGMLLLEEKLYLVVLAGVGIALSHLYLGLKSKKLID</sequence>
<dbReference type="Proteomes" id="UP000188600">
    <property type="component" value="Unassembled WGS sequence"/>
</dbReference>
<feature type="transmembrane region" description="Helical" evidence="1">
    <location>
        <begin position="130"/>
        <end position="150"/>
    </location>
</feature>
<feature type="transmembrane region" description="Helical" evidence="1">
    <location>
        <begin position="298"/>
        <end position="316"/>
    </location>
</feature>
<evidence type="ECO:0000313" key="4">
    <source>
        <dbReference type="Proteomes" id="UP000188600"/>
    </source>
</evidence>
<evidence type="ECO:0000256" key="1">
    <source>
        <dbReference type="SAM" id="Phobius"/>
    </source>
</evidence>
<keyword evidence="5" id="KW-1185">Reference proteome</keyword>
<protein>
    <submittedName>
        <fullName evidence="2">Multidrug ABC transporter permease</fullName>
    </submittedName>
</protein>
<evidence type="ECO:0000313" key="5">
    <source>
        <dbReference type="Proteomes" id="UP000188946"/>
    </source>
</evidence>
<accession>A0AB36JS57</accession>
<feature type="transmembrane region" description="Helical" evidence="1">
    <location>
        <begin position="20"/>
        <end position="43"/>
    </location>
</feature>
<dbReference type="EMBL" id="MSPR01000001">
    <property type="protein sequence ID" value="ONK30980.1"/>
    <property type="molecule type" value="Genomic_DNA"/>
</dbReference>
<dbReference type="PIRSF" id="PIRSF037259">
    <property type="entry name" value="EcsB_ABC"/>
    <property type="match status" value="1"/>
</dbReference>
<dbReference type="InterPro" id="IPR010288">
    <property type="entry name" value="EcsB_ABC"/>
</dbReference>
<reference evidence="4 5" key="1">
    <citation type="submission" date="2016-12" db="EMBL/GenBank/DDBJ databases">
        <authorList>
            <person name="Gulvik C.A."/>
        </authorList>
    </citation>
    <scope>NUCLEOTIDE SEQUENCE [LARGE SCALE GENOMIC DNA]</scope>
    <source>
        <strain evidence="3 5">12-5202</strain>
        <strain evidence="2 4">12-5291</strain>
    </source>
</reference>
<evidence type="ECO:0000313" key="2">
    <source>
        <dbReference type="EMBL" id="ONK28143.1"/>
    </source>
</evidence>
<dbReference type="AlphaFoldDB" id="A0AB36JS57"/>
<proteinExistence type="predicted"/>
<feature type="transmembrane region" description="Helical" evidence="1">
    <location>
        <begin position="55"/>
        <end position="72"/>
    </location>
</feature>
<gene>
    <name evidence="3" type="ORF">BVE84_00215</name>
    <name evidence="2" type="ORF">BVE86_03845</name>
</gene>
<comment type="caution">
    <text evidence="2">The sequence shown here is derived from an EMBL/GenBank/DDBJ whole genome shotgun (WGS) entry which is preliminary data.</text>
</comment>